<dbReference type="OrthoDB" id="7685286at2759"/>
<keyword evidence="3" id="KW-1185">Reference proteome</keyword>
<dbReference type="EMBL" id="JAAOIC020000052">
    <property type="protein sequence ID" value="KAG8035984.1"/>
    <property type="molecule type" value="Genomic_DNA"/>
</dbReference>
<evidence type="ECO:0000259" key="1">
    <source>
        <dbReference type="Pfam" id="PF10551"/>
    </source>
</evidence>
<dbReference type="AlphaFoldDB" id="A0A8J5R2P3"/>
<evidence type="ECO:0000313" key="2">
    <source>
        <dbReference type="EMBL" id="KAG8035984.1"/>
    </source>
</evidence>
<reference evidence="2" key="2">
    <citation type="submission" date="2021-04" db="EMBL/GenBank/DDBJ databases">
        <title>Genome-wide patterns of bracovirus chromosomal integration into multiple host tissues during parasitism.</title>
        <authorList>
            <person name="Chebbi M.A.C."/>
        </authorList>
    </citation>
    <scope>NUCLEOTIDE SEQUENCE</scope>
    <source>
        <tissue evidence="2">Whole body</tissue>
    </source>
</reference>
<sequence length="280" mass="33024">MKALPVCWMLMQKKSAAAHQIGLQFFKTQVASHIVPDNIMTDFESGLKAAIRIIYPEANHNGCFFHFCQALIKRLKKDKLFEAIRTRKYDQIIIRKFMGLAFLPVIDVIRGYHWLLNAIPEDIKNRLYPFIAYFYDEWIVRTPPIMWSIINLDNRTNNFTESYNKKANFRFGTHPPIWKFTEILTNLQAITRIESASLEDGQDIIRQRQLPEEIYRESKIKKIWELYNAGTLDFIHFFAYISNVSNAFRANRYFDVEGNPDDNNYAHLPIFLEVDVMDLQ</sequence>
<evidence type="ECO:0000313" key="3">
    <source>
        <dbReference type="Proteomes" id="UP000729913"/>
    </source>
</evidence>
<dbReference type="InterPro" id="IPR018289">
    <property type="entry name" value="MULE_transposase_dom"/>
</dbReference>
<accession>A0A8J5R2P3</accession>
<name>A0A8J5R2P3_9HYME</name>
<comment type="caution">
    <text evidence="2">The sequence shown here is derived from an EMBL/GenBank/DDBJ whole genome shotgun (WGS) entry which is preliminary data.</text>
</comment>
<feature type="domain" description="MULE transposase" evidence="1">
    <location>
        <begin position="3"/>
        <end position="69"/>
    </location>
</feature>
<protein>
    <recommendedName>
        <fullName evidence="1">MULE transposase domain-containing protein</fullName>
    </recommendedName>
</protein>
<gene>
    <name evidence="2" type="ORF">G9C98_003111</name>
</gene>
<reference evidence="2" key="1">
    <citation type="submission" date="2020-03" db="EMBL/GenBank/DDBJ databases">
        <authorList>
            <person name="Chebbi M.A."/>
            <person name="Drezen J.M."/>
        </authorList>
    </citation>
    <scope>NUCLEOTIDE SEQUENCE</scope>
    <source>
        <tissue evidence="2">Whole body</tissue>
    </source>
</reference>
<organism evidence="2 3">
    <name type="scientific">Cotesia typhae</name>
    <dbReference type="NCBI Taxonomy" id="2053667"/>
    <lineage>
        <taxon>Eukaryota</taxon>
        <taxon>Metazoa</taxon>
        <taxon>Ecdysozoa</taxon>
        <taxon>Arthropoda</taxon>
        <taxon>Hexapoda</taxon>
        <taxon>Insecta</taxon>
        <taxon>Pterygota</taxon>
        <taxon>Neoptera</taxon>
        <taxon>Endopterygota</taxon>
        <taxon>Hymenoptera</taxon>
        <taxon>Apocrita</taxon>
        <taxon>Ichneumonoidea</taxon>
        <taxon>Braconidae</taxon>
        <taxon>Microgastrinae</taxon>
        <taxon>Cotesia</taxon>
    </lineage>
</organism>
<proteinExistence type="predicted"/>
<dbReference type="Pfam" id="PF10551">
    <property type="entry name" value="MULE"/>
    <property type="match status" value="1"/>
</dbReference>
<dbReference type="Proteomes" id="UP000729913">
    <property type="component" value="Unassembled WGS sequence"/>
</dbReference>